<dbReference type="Pfam" id="PF00098">
    <property type="entry name" value="zf-CCHC"/>
    <property type="match status" value="1"/>
</dbReference>
<dbReference type="Pfam" id="PF03732">
    <property type="entry name" value="Retrotrans_gag"/>
    <property type="match status" value="1"/>
</dbReference>
<dbReference type="CDD" id="cd00303">
    <property type="entry name" value="retropepsin_like"/>
    <property type="match status" value="1"/>
</dbReference>
<dbReference type="InterPro" id="IPR021109">
    <property type="entry name" value="Peptidase_aspartic_dom_sf"/>
</dbReference>
<keyword evidence="1" id="KW-0863">Zinc-finger</keyword>
<dbReference type="Gene3D" id="4.10.60.10">
    <property type="entry name" value="Zinc finger, CCHC-type"/>
    <property type="match status" value="1"/>
</dbReference>
<feature type="region of interest" description="Disordered" evidence="2">
    <location>
        <begin position="328"/>
        <end position="364"/>
    </location>
</feature>
<dbReference type="PROSITE" id="PS50158">
    <property type="entry name" value="ZF_CCHC"/>
    <property type="match status" value="1"/>
</dbReference>
<dbReference type="RefSeq" id="XP_040949491.1">
    <property type="nucleotide sequence ID" value="XM_041093557.1"/>
</dbReference>
<name>A0ABM3A3R9_GOSHI</name>
<dbReference type="GeneID" id="121217677"/>
<keyword evidence="1" id="KW-0479">Metal-binding</keyword>
<evidence type="ECO:0000256" key="2">
    <source>
        <dbReference type="SAM" id="MobiDB-lite"/>
    </source>
</evidence>
<dbReference type="Proteomes" id="UP000818029">
    <property type="component" value="Chromosome D05"/>
</dbReference>
<gene>
    <name evidence="5" type="primary">LOC121217677</name>
</gene>
<reference evidence="5" key="2">
    <citation type="submission" date="2025-08" db="UniProtKB">
        <authorList>
            <consortium name="RefSeq"/>
        </authorList>
    </citation>
    <scope>IDENTIFICATION</scope>
</reference>
<organism evidence="4 5">
    <name type="scientific">Gossypium hirsutum</name>
    <name type="common">Upland cotton</name>
    <name type="synonym">Gossypium mexicanum</name>
    <dbReference type="NCBI Taxonomy" id="3635"/>
    <lineage>
        <taxon>Eukaryota</taxon>
        <taxon>Viridiplantae</taxon>
        <taxon>Streptophyta</taxon>
        <taxon>Embryophyta</taxon>
        <taxon>Tracheophyta</taxon>
        <taxon>Spermatophyta</taxon>
        <taxon>Magnoliopsida</taxon>
        <taxon>eudicotyledons</taxon>
        <taxon>Gunneridae</taxon>
        <taxon>Pentapetalae</taxon>
        <taxon>rosids</taxon>
        <taxon>malvids</taxon>
        <taxon>Malvales</taxon>
        <taxon>Malvaceae</taxon>
        <taxon>Malvoideae</taxon>
        <taxon>Gossypium</taxon>
    </lineage>
</organism>
<evidence type="ECO:0000313" key="5">
    <source>
        <dbReference type="RefSeq" id="XP_040949491.1"/>
    </source>
</evidence>
<dbReference type="Gene3D" id="3.10.10.10">
    <property type="entry name" value="HIV Type 1 Reverse Transcriptase, subunit A, domain 1"/>
    <property type="match status" value="1"/>
</dbReference>
<feature type="region of interest" description="Disordered" evidence="2">
    <location>
        <begin position="217"/>
        <end position="259"/>
    </location>
</feature>
<reference evidence="4" key="1">
    <citation type="journal article" date="2020" name="Nat. Genet.">
        <title>Genomic diversifications of five Gossypium allopolyploid species and their impact on cotton improvement.</title>
        <authorList>
            <person name="Chen Z.J."/>
            <person name="Sreedasyam A."/>
            <person name="Ando A."/>
            <person name="Song Q."/>
            <person name="De Santiago L.M."/>
            <person name="Hulse-Kemp A.M."/>
            <person name="Ding M."/>
            <person name="Ye W."/>
            <person name="Kirkbride R.C."/>
            <person name="Jenkins J."/>
            <person name="Plott C."/>
            <person name="Lovell J."/>
            <person name="Lin Y.M."/>
            <person name="Vaughn R."/>
            <person name="Liu B."/>
            <person name="Simpson S."/>
            <person name="Scheffler B.E."/>
            <person name="Wen L."/>
            <person name="Saski C.A."/>
            <person name="Grover C.E."/>
            <person name="Hu G."/>
            <person name="Conover J.L."/>
            <person name="Carlson J.W."/>
            <person name="Shu S."/>
            <person name="Boston L.B."/>
            <person name="Williams M."/>
            <person name="Peterson D.G."/>
            <person name="McGee K."/>
            <person name="Jones D.C."/>
            <person name="Wendel J.F."/>
            <person name="Stelly D.M."/>
            <person name="Grimwood J."/>
            <person name="Schmutz J."/>
        </authorList>
    </citation>
    <scope>NUCLEOTIDE SEQUENCE [LARGE SCALE GENOMIC DNA]</scope>
    <source>
        <strain evidence="4">cv. TM-1</strain>
    </source>
</reference>
<keyword evidence="1" id="KW-0862">Zinc</keyword>
<feature type="domain" description="CCHC-type" evidence="3">
    <location>
        <begin position="308"/>
        <end position="323"/>
    </location>
</feature>
<dbReference type="PANTHER" id="PTHR15503">
    <property type="entry name" value="LDOC1 RELATED"/>
    <property type="match status" value="1"/>
</dbReference>
<dbReference type="InterPro" id="IPR043502">
    <property type="entry name" value="DNA/RNA_pol_sf"/>
</dbReference>
<dbReference type="SUPFAM" id="SSF50630">
    <property type="entry name" value="Acid proteases"/>
    <property type="match status" value="1"/>
</dbReference>
<protein>
    <recommendedName>
        <fullName evidence="3">CCHC-type domain-containing protein</fullName>
    </recommendedName>
</protein>
<evidence type="ECO:0000313" key="4">
    <source>
        <dbReference type="Proteomes" id="UP000818029"/>
    </source>
</evidence>
<dbReference type="SMART" id="SM00343">
    <property type="entry name" value="ZnF_C2HC"/>
    <property type="match status" value="1"/>
</dbReference>
<sequence length="628" mass="71268">MTDWFAEFVRTNPAVRPPPPQDSQVPHVASPAAGIFIRERPPVDKIRKQGAEEFRATKDDDAEKAEFWLENTIRVFEELSCTPEECMKCVVSLLRDSAYHWWKTLVSIVPSERVTWDFFQEEFRKKYISQRFTEQKRKEFLELKHGKMPVTEYEREFVRLSKYAREFVSTEANMCKRFEDGLNDDIRLSVGVLEIREFVVLVERACKVEDLLKEKEKSKAEAEVGAQDTKKRQMSKSFQSTSKRPRELSSGSHFPHIYSGRSRSRRFEGFRAQTTTVASTGSTRPPRPECPQCGRRHPGECRAGENVCFRCGASDHFIRDCPETTKREEITSARSGNAPTRGRPQRNPGVGASNRGAFKDSAVRSDVRAPARSYAIRAREEASSPDVIAGTFSLYDTTVIALIDPGSTHSYICTKLAFVKNLSVEPTEFMVKVSNPLGQFVIVDKVCKNCPLMVKGICFPVDLMLLAFHEFDVILGMDWLTQHDAVVNCRQKYVVLKCQNGELLWVKSNQTKGLSDMISVMTAQRCVRKGYDVYLAYVLDTKVSESKIQAVPVVCEFSDVFPEELPGLPPEREVEFSINLIPGTAPISIAPYRMAPTELKELKAQLQNLLTEVLFVRVIHLGVLQFCL</sequence>
<evidence type="ECO:0000256" key="1">
    <source>
        <dbReference type="PROSITE-ProRule" id="PRU00047"/>
    </source>
</evidence>
<accession>A0ABM3A3R9</accession>
<dbReference type="PANTHER" id="PTHR15503:SF45">
    <property type="entry name" value="RNA-DIRECTED DNA POLYMERASE HOMOLOG"/>
    <property type="match status" value="1"/>
</dbReference>
<evidence type="ECO:0000259" key="3">
    <source>
        <dbReference type="PROSITE" id="PS50158"/>
    </source>
</evidence>
<dbReference type="Gene3D" id="2.40.70.10">
    <property type="entry name" value="Acid Proteases"/>
    <property type="match status" value="1"/>
</dbReference>
<dbReference type="InterPro" id="IPR001878">
    <property type="entry name" value="Znf_CCHC"/>
</dbReference>
<dbReference type="SUPFAM" id="SSF56672">
    <property type="entry name" value="DNA/RNA polymerases"/>
    <property type="match status" value="1"/>
</dbReference>
<dbReference type="InterPro" id="IPR032567">
    <property type="entry name" value="RTL1-rel"/>
</dbReference>
<dbReference type="InterPro" id="IPR005162">
    <property type="entry name" value="Retrotrans_gag_dom"/>
</dbReference>
<keyword evidence="4" id="KW-1185">Reference proteome</keyword>
<dbReference type="Pfam" id="PF08284">
    <property type="entry name" value="RVP_2"/>
    <property type="match status" value="1"/>
</dbReference>
<proteinExistence type="predicted"/>